<organism evidence="2">
    <name type="scientific">marine metagenome</name>
    <dbReference type="NCBI Taxonomy" id="408172"/>
    <lineage>
        <taxon>unclassified sequences</taxon>
        <taxon>metagenomes</taxon>
        <taxon>ecological metagenomes</taxon>
    </lineage>
</organism>
<sequence>MELTTQPVIYHMGTSIVKFTLPMELVDEINKAYDEKLKELKAHNEHLAGKIKEEKKVNEILTLSMKDTFLWCFEQYVKLTQTPKWNCVPTQAWINEMKSGEYNPIHYHTSTNSEVGLSSVLMLKRPDWYGVEASREEAPANGWLVFSGGDQAPLSMSQARVDAQVGEFYVFPYTLLHGVYPFNSTDKVRRTLSYNCDLIKKGE</sequence>
<keyword evidence="1" id="KW-0175">Coiled coil</keyword>
<feature type="coiled-coil region" evidence="1">
    <location>
        <begin position="26"/>
        <end position="57"/>
    </location>
</feature>
<evidence type="ECO:0000313" key="2">
    <source>
        <dbReference type="EMBL" id="SVA96504.1"/>
    </source>
</evidence>
<accession>A0A382A502</accession>
<dbReference type="InterPro" id="IPR012668">
    <property type="entry name" value="CHP02466"/>
</dbReference>
<name>A0A382A502_9ZZZZ</name>
<evidence type="ECO:0000256" key="1">
    <source>
        <dbReference type="SAM" id="Coils"/>
    </source>
</evidence>
<dbReference type="EMBL" id="UINC01023904">
    <property type="protein sequence ID" value="SVA96504.1"/>
    <property type="molecule type" value="Genomic_DNA"/>
</dbReference>
<gene>
    <name evidence="2" type="ORF">METZ01_LOCUS149358</name>
</gene>
<proteinExistence type="predicted"/>
<evidence type="ECO:0008006" key="3">
    <source>
        <dbReference type="Google" id="ProtNLM"/>
    </source>
</evidence>
<dbReference type="Gene3D" id="2.60.120.620">
    <property type="entry name" value="q2cbj1_9rhob like domain"/>
    <property type="match status" value="1"/>
</dbReference>
<dbReference type="AlphaFoldDB" id="A0A382A502"/>
<dbReference type="Pfam" id="PF13759">
    <property type="entry name" value="2OG-FeII_Oxy_5"/>
    <property type="match status" value="1"/>
</dbReference>
<reference evidence="2" key="1">
    <citation type="submission" date="2018-05" db="EMBL/GenBank/DDBJ databases">
        <authorList>
            <person name="Lanie J.A."/>
            <person name="Ng W.-L."/>
            <person name="Kazmierczak K.M."/>
            <person name="Andrzejewski T.M."/>
            <person name="Davidsen T.M."/>
            <person name="Wayne K.J."/>
            <person name="Tettelin H."/>
            <person name="Glass J.I."/>
            <person name="Rusch D."/>
            <person name="Podicherti R."/>
            <person name="Tsui H.-C.T."/>
            <person name="Winkler M.E."/>
        </authorList>
    </citation>
    <scope>NUCLEOTIDE SEQUENCE</scope>
</reference>
<protein>
    <recommendedName>
        <fullName evidence="3">Fe2OG dioxygenase domain-containing protein</fullName>
    </recommendedName>
</protein>